<evidence type="ECO:0000313" key="2">
    <source>
        <dbReference type="Proteomes" id="UP001058860"/>
    </source>
</evidence>
<gene>
    <name evidence="1" type="ORF">LRS13_07685</name>
</gene>
<reference evidence="2" key="1">
    <citation type="submission" date="2021-11" db="EMBL/GenBank/DDBJ databases">
        <title>Cultivation dependent microbiological survey of springs from the worlds oldest radium mine currently devoted to the extraction of radon-saturated water.</title>
        <authorList>
            <person name="Kapinusova G."/>
            <person name="Smrhova T."/>
            <person name="Strejcek M."/>
            <person name="Suman J."/>
            <person name="Jani K."/>
            <person name="Pajer P."/>
            <person name="Uhlik O."/>
        </authorList>
    </citation>
    <scope>NUCLEOTIDE SEQUENCE [LARGE SCALE GENOMIC DNA]</scope>
    <source>
        <strain evidence="2">J379</strain>
    </source>
</reference>
<accession>A0ABY5PL40</accession>
<dbReference type="Proteomes" id="UP001058860">
    <property type="component" value="Chromosome"/>
</dbReference>
<name>A0ABY5PL40_9ACTN</name>
<sequence length="155" mass="17830">MSNPFITLWSQAQVEVERRERRGDRELRHTANDQFRDVRVQPGDRVYIVATKGGRLMLLSCLVVHRVTDKTEAQREFPYELYDARDHLIGSGAPLDPDREIPEDVVRQLVRASGKPIRIADDEYRVNVHSLRRTGRLTEHSADLLDSVLRGSSNK</sequence>
<keyword evidence="2" id="KW-1185">Reference proteome</keyword>
<dbReference type="RefSeq" id="WP_353865854.1">
    <property type="nucleotide sequence ID" value="NZ_CP088295.1"/>
</dbReference>
<organism evidence="1 2">
    <name type="scientific">Svornostia abyssi</name>
    <dbReference type="NCBI Taxonomy" id="2898438"/>
    <lineage>
        <taxon>Bacteria</taxon>
        <taxon>Bacillati</taxon>
        <taxon>Actinomycetota</taxon>
        <taxon>Thermoleophilia</taxon>
        <taxon>Solirubrobacterales</taxon>
        <taxon>Baekduiaceae</taxon>
        <taxon>Svornostia</taxon>
    </lineage>
</organism>
<evidence type="ECO:0000313" key="1">
    <source>
        <dbReference type="EMBL" id="UUY05393.1"/>
    </source>
</evidence>
<dbReference type="EMBL" id="CP088295">
    <property type="protein sequence ID" value="UUY05393.1"/>
    <property type="molecule type" value="Genomic_DNA"/>
</dbReference>
<proteinExistence type="predicted"/>
<protein>
    <submittedName>
        <fullName evidence="1">Uncharacterized protein</fullName>
    </submittedName>
</protein>